<evidence type="ECO:0000313" key="2">
    <source>
        <dbReference type="Proteomes" id="UP001240984"/>
    </source>
</evidence>
<sequence length="53" mass="5767">MTTVTVIAEPGVFDAWGAARLVGEELRRRDLLARSAGDTLEHHQLPVVRAGRA</sequence>
<name>A0ABT9MSB6_9ACTN</name>
<dbReference type="RefSeq" id="WP_306829481.1">
    <property type="nucleotide sequence ID" value="NZ_JAUSRA010000001.1"/>
</dbReference>
<accession>A0ABT9MSB6</accession>
<organism evidence="1 2">
    <name type="scientific">Catenuloplanes nepalensis</name>
    <dbReference type="NCBI Taxonomy" id="587533"/>
    <lineage>
        <taxon>Bacteria</taxon>
        <taxon>Bacillati</taxon>
        <taxon>Actinomycetota</taxon>
        <taxon>Actinomycetes</taxon>
        <taxon>Micromonosporales</taxon>
        <taxon>Micromonosporaceae</taxon>
        <taxon>Catenuloplanes</taxon>
    </lineage>
</organism>
<reference evidence="1 2" key="1">
    <citation type="submission" date="2023-07" db="EMBL/GenBank/DDBJ databases">
        <title>Sequencing the genomes of 1000 actinobacteria strains.</title>
        <authorList>
            <person name="Klenk H.-P."/>
        </authorList>
    </citation>
    <scope>NUCLEOTIDE SEQUENCE [LARGE SCALE GENOMIC DNA]</scope>
    <source>
        <strain evidence="1 2">DSM 44710</strain>
    </source>
</reference>
<dbReference type="EMBL" id="JAUSRA010000001">
    <property type="protein sequence ID" value="MDP9794334.1"/>
    <property type="molecule type" value="Genomic_DNA"/>
</dbReference>
<dbReference type="Proteomes" id="UP001240984">
    <property type="component" value="Unassembled WGS sequence"/>
</dbReference>
<comment type="caution">
    <text evidence="1">The sequence shown here is derived from an EMBL/GenBank/DDBJ whole genome shotgun (WGS) entry which is preliminary data.</text>
</comment>
<protein>
    <submittedName>
        <fullName evidence="1">Uncharacterized protein</fullName>
    </submittedName>
</protein>
<evidence type="ECO:0000313" key="1">
    <source>
        <dbReference type="EMBL" id="MDP9794334.1"/>
    </source>
</evidence>
<gene>
    <name evidence="1" type="ORF">J2S43_002846</name>
</gene>
<keyword evidence="2" id="KW-1185">Reference proteome</keyword>
<proteinExistence type="predicted"/>